<dbReference type="EMBL" id="JAEUBG010003130">
    <property type="protein sequence ID" value="KAH3683447.1"/>
    <property type="molecule type" value="Genomic_DNA"/>
</dbReference>
<feature type="signal peptide" evidence="1">
    <location>
        <begin position="1"/>
        <end position="25"/>
    </location>
</feature>
<evidence type="ECO:0000256" key="1">
    <source>
        <dbReference type="SAM" id="SignalP"/>
    </source>
</evidence>
<keyword evidence="1" id="KW-0732">Signal</keyword>
<proteinExistence type="predicted"/>
<comment type="caution">
    <text evidence="2">The sequence shown here is derived from an EMBL/GenBank/DDBJ whole genome shotgun (WGS) entry which is preliminary data.</text>
</comment>
<reference evidence="2" key="2">
    <citation type="submission" date="2021-01" db="EMBL/GenBank/DDBJ databases">
        <authorList>
            <person name="Schikora-Tamarit M.A."/>
        </authorList>
    </citation>
    <scope>NUCLEOTIDE SEQUENCE</scope>
    <source>
        <strain evidence="2">CBS2887</strain>
    </source>
</reference>
<protein>
    <submittedName>
        <fullName evidence="2">Uncharacterized protein</fullName>
    </submittedName>
</protein>
<feature type="chain" id="PRO_5040502537" evidence="1">
    <location>
        <begin position="26"/>
        <end position="304"/>
    </location>
</feature>
<organism evidence="2 3">
    <name type="scientific">Wickerhamomyces pijperi</name>
    <name type="common">Yeast</name>
    <name type="synonym">Pichia pijperi</name>
    <dbReference type="NCBI Taxonomy" id="599730"/>
    <lineage>
        <taxon>Eukaryota</taxon>
        <taxon>Fungi</taxon>
        <taxon>Dikarya</taxon>
        <taxon>Ascomycota</taxon>
        <taxon>Saccharomycotina</taxon>
        <taxon>Saccharomycetes</taxon>
        <taxon>Phaffomycetales</taxon>
        <taxon>Wickerhamomycetaceae</taxon>
        <taxon>Wickerhamomyces</taxon>
    </lineage>
</organism>
<gene>
    <name evidence="2" type="ORF">WICPIJ_005604</name>
</gene>
<accession>A0A9P8Q3A6</accession>
<evidence type="ECO:0000313" key="2">
    <source>
        <dbReference type="EMBL" id="KAH3683447.1"/>
    </source>
</evidence>
<sequence>MNFLAFFTNTLAFLVFLYKTTPVTSYVIPSADQPGPSNSINIDTYDHSILLSSKNHEQLSKIAHNDTVNLQTFDPLDIFFDQFHSYVQNYAWKRIDGIIRSRIQHLDKRENSKSKLEADQESDLAAVDAEMEDELSAASNINVKYYMKKMIHKFDNHILESTIDSLFQEISLNDKILRCSSSQDSLAAEELYLQYQSSNQFVMFEYNQTQHDQNLDAQTSFNECSAKKEECLDALKHVNGIRNTFIFENVTYSITLILNAETKEISYSLGFDIEEEITDKCLQDLVDEYQRQVTVDINDLFSVY</sequence>
<dbReference type="AlphaFoldDB" id="A0A9P8Q3A6"/>
<dbReference type="Proteomes" id="UP000774326">
    <property type="component" value="Unassembled WGS sequence"/>
</dbReference>
<evidence type="ECO:0000313" key="3">
    <source>
        <dbReference type="Proteomes" id="UP000774326"/>
    </source>
</evidence>
<keyword evidence="3" id="KW-1185">Reference proteome</keyword>
<name>A0A9P8Q3A6_WICPI</name>
<reference evidence="2" key="1">
    <citation type="journal article" date="2021" name="Open Biol.">
        <title>Shared evolutionary footprints suggest mitochondrial oxidative damage underlies multiple complex I losses in fungi.</title>
        <authorList>
            <person name="Schikora-Tamarit M.A."/>
            <person name="Marcet-Houben M."/>
            <person name="Nosek J."/>
            <person name="Gabaldon T."/>
        </authorList>
    </citation>
    <scope>NUCLEOTIDE SEQUENCE</scope>
    <source>
        <strain evidence="2">CBS2887</strain>
    </source>
</reference>